<evidence type="ECO:0000313" key="6">
    <source>
        <dbReference type="EMBL" id="WNC66927.1"/>
    </source>
</evidence>
<feature type="transmembrane region" description="Helical" evidence="5">
    <location>
        <begin position="74"/>
        <end position="96"/>
    </location>
</feature>
<comment type="subcellular location">
    <subcellularLocation>
        <location evidence="5">Cell inner membrane</location>
        <topology evidence="5">Multi-pass membrane protein</topology>
    </subcellularLocation>
</comment>
<keyword evidence="5" id="KW-0997">Cell inner membrane</keyword>
<dbReference type="EMBL" id="CP134146">
    <property type="protein sequence ID" value="WNC66927.1"/>
    <property type="molecule type" value="Genomic_DNA"/>
</dbReference>
<dbReference type="PANTHER" id="PTHR36917:SF1">
    <property type="entry name" value="INNER MEMBRANE-SPANNING PROTEIN YCIB"/>
    <property type="match status" value="1"/>
</dbReference>
<dbReference type="NCBIfam" id="NF001324">
    <property type="entry name" value="PRK00259.1-2"/>
    <property type="match status" value="1"/>
</dbReference>
<evidence type="ECO:0000313" key="7">
    <source>
        <dbReference type="Proteomes" id="UP001248581"/>
    </source>
</evidence>
<dbReference type="Pfam" id="PF04279">
    <property type="entry name" value="IspA"/>
    <property type="match status" value="1"/>
</dbReference>
<sequence>MVAFFEYIPLIVFFVFYKMFDVFIATGALIVTSALHLVVMKATGKPILNRHWIFFGLIAVFGGLTIFFHDDTFIKWKVTIINGFFGVALLVSKYAFNKNLLESFMGEQLKLPDAVWSKFNLAWVGFFFTCALLNLYIAFNFDQETWVNFKVFGLTGLTFAFAIVSIMSIYKHIPQEETETENVNQDKIEK</sequence>
<evidence type="ECO:0000256" key="5">
    <source>
        <dbReference type="HAMAP-Rule" id="MF_00189"/>
    </source>
</evidence>
<keyword evidence="7" id="KW-1185">Reference proteome</keyword>
<feature type="transmembrane region" description="Helical" evidence="5">
    <location>
        <begin position="151"/>
        <end position="170"/>
    </location>
</feature>
<keyword evidence="1 5" id="KW-1003">Cell membrane</keyword>
<evidence type="ECO:0000256" key="3">
    <source>
        <dbReference type="ARBA" id="ARBA00022989"/>
    </source>
</evidence>
<keyword evidence="2 5" id="KW-0812">Transmembrane</keyword>
<evidence type="ECO:0000256" key="4">
    <source>
        <dbReference type="ARBA" id="ARBA00023136"/>
    </source>
</evidence>
<accession>A0ABY9TDK1</accession>
<comment type="function">
    <text evidence="5">Plays a role in cell envelope biogenesis, maintenance of cell envelope integrity and membrane homeostasis.</text>
</comment>
<evidence type="ECO:0000256" key="2">
    <source>
        <dbReference type="ARBA" id="ARBA00022692"/>
    </source>
</evidence>
<dbReference type="PANTHER" id="PTHR36917">
    <property type="entry name" value="INTRACELLULAR SEPTATION PROTEIN A-RELATED"/>
    <property type="match status" value="1"/>
</dbReference>
<dbReference type="InterPro" id="IPR006008">
    <property type="entry name" value="YciB"/>
</dbReference>
<feature type="transmembrane region" description="Helical" evidence="5">
    <location>
        <begin position="51"/>
        <end position="68"/>
    </location>
</feature>
<reference evidence="7" key="1">
    <citation type="submission" date="2023-09" db="EMBL/GenBank/DDBJ databases">
        <authorList>
            <person name="Li S."/>
            <person name="Li X."/>
            <person name="Zhang C."/>
            <person name="Zhao Z."/>
        </authorList>
    </citation>
    <scope>NUCLEOTIDE SEQUENCE [LARGE SCALE GENOMIC DNA]</scope>
    <source>
        <strain evidence="7">SQ345</strain>
    </source>
</reference>
<keyword evidence="4 5" id="KW-0472">Membrane</keyword>
<feature type="transmembrane region" description="Helical" evidence="5">
    <location>
        <begin position="20"/>
        <end position="39"/>
    </location>
</feature>
<protein>
    <recommendedName>
        <fullName evidence="5">Inner membrane-spanning protein YciB</fullName>
    </recommendedName>
</protein>
<feature type="transmembrane region" description="Helical" evidence="5">
    <location>
        <begin position="117"/>
        <end position="139"/>
    </location>
</feature>
<dbReference type="HAMAP" id="MF_00189">
    <property type="entry name" value="YciB"/>
    <property type="match status" value="1"/>
</dbReference>
<dbReference type="Proteomes" id="UP001248581">
    <property type="component" value="Chromosome"/>
</dbReference>
<proteinExistence type="inferred from homology"/>
<name>A0ABY9TDK1_9GAMM</name>
<evidence type="ECO:0000256" key="1">
    <source>
        <dbReference type="ARBA" id="ARBA00022475"/>
    </source>
</evidence>
<comment type="similarity">
    <text evidence="5">Belongs to the YciB family.</text>
</comment>
<organism evidence="6 7">
    <name type="scientific">Thalassotalea nanhaiensis</name>
    <dbReference type="NCBI Taxonomy" id="3065648"/>
    <lineage>
        <taxon>Bacteria</taxon>
        <taxon>Pseudomonadati</taxon>
        <taxon>Pseudomonadota</taxon>
        <taxon>Gammaproteobacteria</taxon>
        <taxon>Alteromonadales</taxon>
        <taxon>Colwelliaceae</taxon>
        <taxon>Thalassotalea</taxon>
    </lineage>
</organism>
<keyword evidence="3 5" id="KW-1133">Transmembrane helix</keyword>
<dbReference type="RefSeq" id="WP_348386092.1">
    <property type="nucleotide sequence ID" value="NZ_CP134146.1"/>
</dbReference>
<gene>
    <name evidence="5" type="primary">yciB</name>
    <name evidence="6" type="ORF">RI845_10285</name>
</gene>
<dbReference type="NCBIfam" id="TIGR00997">
    <property type="entry name" value="ispZ"/>
    <property type="match status" value="1"/>
</dbReference>